<dbReference type="RefSeq" id="WP_302882881.1">
    <property type="nucleotide sequence ID" value="NZ_JAUMIT010000001.1"/>
</dbReference>
<feature type="transmembrane region" description="Helical" evidence="1">
    <location>
        <begin position="61"/>
        <end position="79"/>
    </location>
</feature>
<protein>
    <recommendedName>
        <fullName evidence="4">O-antigen ligase-like membrane protein</fullName>
    </recommendedName>
</protein>
<organism evidence="2 3">
    <name type="scientific">Wenyingzhuangia gilva</name>
    <dbReference type="NCBI Taxonomy" id="3057677"/>
    <lineage>
        <taxon>Bacteria</taxon>
        <taxon>Pseudomonadati</taxon>
        <taxon>Bacteroidota</taxon>
        <taxon>Flavobacteriia</taxon>
        <taxon>Flavobacteriales</taxon>
        <taxon>Flavobacteriaceae</taxon>
        <taxon>Wenyingzhuangia</taxon>
    </lineage>
</organism>
<feature type="transmembrane region" description="Helical" evidence="1">
    <location>
        <begin position="218"/>
        <end position="238"/>
    </location>
</feature>
<keyword evidence="1" id="KW-0472">Membrane</keyword>
<evidence type="ECO:0000313" key="2">
    <source>
        <dbReference type="EMBL" id="MDO3693630.1"/>
    </source>
</evidence>
<feature type="transmembrane region" description="Helical" evidence="1">
    <location>
        <begin position="350"/>
        <end position="369"/>
    </location>
</feature>
<comment type="caution">
    <text evidence="2">The sequence shown here is derived from an EMBL/GenBank/DDBJ whole genome shotgun (WGS) entry which is preliminary data.</text>
</comment>
<feature type="transmembrane region" description="Helical" evidence="1">
    <location>
        <begin position="321"/>
        <end position="338"/>
    </location>
</feature>
<gene>
    <name evidence="2" type="ORF">QVZ41_02050</name>
</gene>
<evidence type="ECO:0000313" key="3">
    <source>
        <dbReference type="Proteomes" id="UP001168642"/>
    </source>
</evidence>
<evidence type="ECO:0008006" key="4">
    <source>
        <dbReference type="Google" id="ProtNLM"/>
    </source>
</evidence>
<feature type="transmembrane region" description="Helical" evidence="1">
    <location>
        <begin position="141"/>
        <end position="158"/>
    </location>
</feature>
<feature type="transmembrane region" description="Helical" evidence="1">
    <location>
        <begin position="91"/>
        <end position="108"/>
    </location>
</feature>
<keyword evidence="1" id="KW-0812">Transmembrane</keyword>
<accession>A0ABT8VNT1</accession>
<feature type="transmembrane region" description="Helical" evidence="1">
    <location>
        <begin position="30"/>
        <end position="49"/>
    </location>
</feature>
<name>A0ABT8VNT1_9FLAO</name>
<feature type="transmembrane region" description="Helical" evidence="1">
    <location>
        <begin position="187"/>
        <end position="206"/>
    </location>
</feature>
<dbReference type="Proteomes" id="UP001168642">
    <property type="component" value="Unassembled WGS sequence"/>
</dbReference>
<feature type="transmembrane region" description="Helical" evidence="1">
    <location>
        <begin position="165"/>
        <end position="181"/>
    </location>
</feature>
<feature type="transmembrane region" description="Helical" evidence="1">
    <location>
        <begin position="7"/>
        <end position="24"/>
    </location>
</feature>
<feature type="transmembrane region" description="Helical" evidence="1">
    <location>
        <begin position="117"/>
        <end position="135"/>
    </location>
</feature>
<proteinExistence type="predicted"/>
<dbReference type="EMBL" id="JAUMIT010000001">
    <property type="protein sequence ID" value="MDO3693630.1"/>
    <property type="molecule type" value="Genomic_DNA"/>
</dbReference>
<evidence type="ECO:0000256" key="1">
    <source>
        <dbReference type="SAM" id="Phobius"/>
    </source>
</evidence>
<feature type="transmembrane region" description="Helical" evidence="1">
    <location>
        <begin position="375"/>
        <end position="394"/>
    </location>
</feature>
<sequence>MNASKIAKYSVLLCFVPFIFNFFFYGRTAVVTMLCSYPLMLFLILFNIKSPKTNLDSKTQWILNIFIFLNLTLMCRGIIDMTSLQDKKVIFSSTIPTMIFLPLSIYLFSEGIQTIKMAFRAFMLNVLLFATILLFKRSTGTFDYAHAVGPIYLLIIFMPYLQKKWRLIVLLVAFISFFNDLSVRANLLNIMVAFLISFTFYFRNLEIMYKLIKTFRRILLYVPVFLLFLGLTGGFNIFKIGEYVGSYELDTGDYGDQEVTVDSRTGIYTDVFSALNKKDALLFGLGANGKTKTYLSKVSWGDLKKIYAEGRRATESGMLNYIQWGGFLGMFCYLVLFIRASYLGVYKSNNWLCICLGLWVAYKSMFSFIEDRLFFSIYSLFLFIPIAMCLNNDLRKLNDKEILFYIRNMFNSNYTIKY</sequence>
<keyword evidence="3" id="KW-1185">Reference proteome</keyword>
<reference evidence="2" key="1">
    <citation type="submission" date="2023-07" db="EMBL/GenBank/DDBJ databases">
        <title>Wenyingzhuangia sp. chi5 genome sequencing and assembly.</title>
        <authorList>
            <person name="Park S."/>
        </authorList>
    </citation>
    <scope>NUCLEOTIDE SEQUENCE</scope>
    <source>
        <strain evidence="2">Chi5</strain>
    </source>
</reference>
<keyword evidence="1" id="KW-1133">Transmembrane helix</keyword>